<feature type="compositionally biased region" description="Basic residues" evidence="1">
    <location>
        <begin position="105"/>
        <end position="115"/>
    </location>
</feature>
<reference evidence="2" key="1">
    <citation type="submission" date="2019-08" db="EMBL/GenBank/DDBJ databases">
        <title>Three high-quality genomes provides insights into domestication of ducks.</title>
        <authorList>
            <person name="Hou Z.C."/>
            <person name="Zhu F."/>
            <person name="Yin Z.T."/>
            <person name="Zhang F."/>
        </authorList>
    </citation>
    <scope>NUCLEOTIDE SEQUENCE [LARGE SCALE GENOMIC DNA]</scope>
</reference>
<dbReference type="Proteomes" id="UP000694400">
    <property type="component" value="Chromosome 1"/>
</dbReference>
<feature type="compositionally biased region" description="Basic and acidic residues" evidence="1">
    <location>
        <begin position="58"/>
        <end position="69"/>
    </location>
</feature>
<dbReference type="AlphaFoldDB" id="A0A8B9TDP6"/>
<accession>A0A8B9TDP6</accession>
<sequence>MSETIAAAACVLQPVRHLSTEENQKNSCTRLELRRLDKDSTRELGAFHSLKLSKKSRRSQESRKDQEHRTALALNKILSKAKKPATTVAKKAIKRLENVKADKPKKAKIPSKGRAVKPEADKPKAEKSKVAQSKQAVHKKKQTLYEHKQRAPLQGHRI</sequence>
<feature type="compositionally biased region" description="Basic and acidic residues" evidence="1">
    <location>
        <begin position="116"/>
        <end position="129"/>
    </location>
</feature>
<feature type="region of interest" description="Disordered" evidence="1">
    <location>
        <begin position="96"/>
        <end position="158"/>
    </location>
</feature>
<protein>
    <submittedName>
        <fullName evidence="2">Uncharacterized protein</fullName>
    </submittedName>
</protein>
<evidence type="ECO:0000256" key="1">
    <source>
        <dbReference type="SAM" id="MobiDB-lite"/>
    </source>
</evidence>
<reference evidence="2" key="3">
    <citation type="submission" date="2025-09" db="UniProtKB">
        <authorList>
            <consortium name="Ensembl"/>
        </authorList>
    </citation>
    <scope>IDENTIFICATION</scope>
</reference>
<organism evidence="2 3">
    <name type="scientific">Anas platyrhynchos</name>
    <name type="common">Mallard</name>
    <name type="synonym">Anas boschas</name>
    <dbReference type="NCBI Taxonomy" id="8839"/>
    <lineage>
        <taxon>Eukaryota</taxon>
        <taxon>Metazoa</taxon>
        <taxon>Chordata</taxon>
        <taxon>Craniata</taxon>
        <taxon>Vertebrata</taxon>
        <taxon>Euteleostomi</taxon>
        <taxon>Archelosauria</taxon>
        <taxon>Archosauria</taxon>
        <taxon>Dinosauria</taxon>
        <taxon>Saurischia</taxon>
        <taxon>Theropoda</taxon>
        <taxon>Coelurosauria</taxon>
        <taxon>Aves</taxon>
        <taxon>Neognathae</taxon>
        <taxon>Galloanserae</taxon>
        <taxon>Anseriformes</taxon>
        <taxon>Anatidae</taxon>
        <taxon>Anatinae</taxon>
        <taxon>Anas</taxon>
    </lineage>
</organism>
<evidence type="ECO:0000313" key="3">
    <source>
        <dbReference type="Proteomes" id="UP000694400"/>
    </source>
</evidence>
<reference evidence="2" key="2">
    <citation type="submission" date="2025-08" db="UniProtKB">
        <authorList>
            <consortium name="Ensembl"/>
        </authorList>
    </citation>
    <scope>IDENTIFICATION</scope>
</reference>
<feature type="region of interest" description="Disordered" evidence="1">
    <location>
        <begin position="39"/>
        <end position="69"/>
    </location>
</feature>
<dbReference type="Ensembl" id="ENSAPLT00020021478.1">
    <property type="protein sequence ID" value="ENSAPLP00020019872.1"/>
    <property type="gene ID" value="ENSAPLG00020014045.1"/>
</dbReference>
<name>A0A8B9TDP6_ANAPL</name>
<evidence type="ECO:0000313" key="2">
    <source>
        <dbReference type="Ensembl" id="ENSAPLP00020019872.1"/>
    </source>
</evidence>
<proteinExistence type="predicted"/>